<gene>
    <name evidence="5" type="ORF">S01H1_60210</name>
</gene>
<proteinExistence type="inferred from homology"/>
<dbReference type="Gene3D" id="1.10.10.10">
    <property type="entry name" value="Winged helix-like DNA-binding domain superfamily/Winged helix DNA-binding domain"/>
    <property type="match status" value="1"/>
</dbReference>
<organism evidence="5">
    <name type="scientific">marine sediment metagenome</name>
    <dbReference type="NCBI Taxonomy" id="412755"/>
    <lineage>
        <taxon>unclassified sequences</taxon>
        <taxon>metagenomes</taxon>
        <taxon>ecological metagenomes</taxon>
    </lineage>
</organism>
<dbReference type="EMBL" id="BARS01039432">
    <property type="protein sequence ID" value="GAG18841.1"/>
    <property type="molecule type" value="Genomic_DNA"/>
</dbReference>
<dbReference type="PIRSF" id="PIRSF019455">
    <property type="entry name" value="CopR_AtkY"/>
    <property type="match status" value="1"/>
</dbReference>
<sequence>MARRKTRTLTELELEIMHVVWREGEATVEVIRRALEKSSKPLALPSVRTMLGILQDKNYVTRRPVGRGYAYRAVVSQDQAQKSIVKDVVDRAFEGSALDLVTALIGGKMVSKKDMDRVKQLIGEHETIDRQKKREARK</sequence>
<evidence type="ECO:0008006" key="6">
    <source>
        <dbReference type="Google" id="ProtNLM"/>
    </source>
</evidence>
<comment type="caution">
    <text evidence="5">The sequence shown here is derived from an EMBL/GenBank/DDBJ whole genome shotgun (WGS) entry which is preliminary data.</text>
</comment>
<evidence type="ECO:0000256" key="3">
    <source>
        <dbReference type="ARBA" id="ARBA00023125"/>
    </source>
</evidence>
<dbReference type="Gene3D" id="1.10.4040.10">
    <property type="entry name" value="Penicillinase repressor domain"/>
    <property type="match status" value="1"/>
</dbReference>
<dbReference type="Pfam" id="PF03965">
    <property type="entry name" value="Penicillinase_R"/>
    <property type="match status" value="1"/>
</dbReference>
<protein>
    <recommendedName>
        <fullName evidence="6">CopY family transcriptional regulator</fullName>
    </recommendedName>
</protein>
<comment type="similarity">
    <text evidence="1">Belongs to the BlaI transcriptional regulatory family.</text>
</comment>
<dbReference type="InterPro" id="IPR036390">
    <property type="entry name" value="WH_DNA-bd_sf"/>
</dbReference>
<dbReference type="GO" id="GO:0045892">
    <property type="term" value="P:negative regulation of DNA-templated transcription"/>
    <property type="evidence" value="ECO:0007669"/>
    <property type="project" value="InterPro"/>
</dbReference>
<dbReference type="SUPFAM" id="SSF46785">
    <property type="entry name" value="Winged helix' DNA-binding domain"/>
    <property type="match status" value="1"/>
</dbReference>
<dbReference type="InterPro" id="IPR005650">
    <property type="entry name" value="BlaI_family"/>
</dbReference>
<keyword evidence="2" id="KW-0805">Transcription regulation</keyword>
<evidence type="ECO:0000256" key="4">
    <source>
        <dbReference type="ARBA" id="ARBA00023163"/>
    </source>
</evidence>
<accession>X0X1F3</accession>
<dbReference type="GO" id="GO:0003677">
    <property type="term" value="F:DNA binding"/>
    <property type="evidence" value="ECO:0007669"/>
    <property type="project" value="UniProtKB-KW"/>
</dbReference>
<evidence type="ECO:0000256" key="1">
    <source>
        <dbReference type="ARBA" id="ARBA00011046"/>
    </source>
</evidence>
<evidence type="ECO:0000256" key="2">
    <source>
        <dbReference type="ARBA" id="ARBA00023015"/>
    </source>
</evidence>
<dbReference type="AlphaFoldDB" id="X0X1F3"/>
<keyword evidence="3" id="KW-0238">DNA-binding</keyword>
<evidence type="ECO:0000313" key="5">
    <source>
        <dbReference type="EMBL" id="GAG18841.1"/>
    </source>
</evidence>
<reference evidence="5" key="1">
    <citation type="journal article" date="2014" name="Front. Microbiol.">
        <title>High frequency of phylogenetically diverse reductive dehalogenase-homologous genes in deep subseafloor sedimentary metagenomes.</title>
        <authorList>
            <person name="Kawai M."/>
            <person name="Futagami T."/>
            <person name="Toyoda A."/>
            <person name="Takaki Y."/>
            <person name="Nishi S."/>
            <person name="Hori S."/>
            <person name="Arai W."/>
            <person name="Tsubouchi T."/>
            <person name="Morono Y."/>
            <person name="Uchiyama I."/>
            <person name="Ito T."/>
            <person name="Fujiyama A."/>
            <person name="Inagaki F."/>
            <person name="Takami H."/>
        </authorList>
    </citation>
    <scope>NUCLEOTIDE SEQUENCE</scope>
    <source>
        <strain evidence="5">Expedition CK06-06</strain>
    </source>
</reference>
<dbReference type="InterPro" id="IPR036388">
    <property type="entry name" value="WH-like_DNA-bd_sf"/>
</dbReference>
<name>X0X1F3_9ZZZZ</name>
<keyword evidence="4" id="KW-0804">Transcription</keyword>